<feature type="non-terminal residue" evidence="2">
    <location>
        <position position="1"/>
    </location>
</feature>
<dbReference type="Proteomes" id="UP000580825">
    <property type="component" value="Unassembled WGS sequence"/>
</dbReference>
<evidence type="ECO:0000313" key="2">
    <source>
        <dbReference type="EMBL" id="NXP29849.1"/>
    </source>
</evidence>
<evidence type="ECO:0000313" key="3">
    <source>
        <dbReference type="Proteomes" id="UP000580825"/>
    </source>
</evidence>
<sequence length="898" mass="101428">TLLWETLGKQFVEYEQVAPFLIPEDQQTRLLEFLPLFLKAWEQSAGVVVFPNIQLLASEVSKLLTKEIKRNLNGKPAEEARLALEQFLQQKVEAEDGHLLLKSVYLLSQTDSRTLWNIIGSGLPAALIQCLYLFFTFPLKKTGDDGGTSEDDTQTQEMLVEIMLNMYREEQGVEELLASDKLQSLIIATASLWDQCNHSWKIPTGRVLRTISKAQTKNSIVHLQAVDCIKIAVQNLFKLADTLPASDVCEAASIVLCFVKDSYPVSSALLTEFESNDGYQLLLKILLRCEGLQQNEGDPYLDEILDMLTCLTTCGKTELKVSGNIVHPQLPHFDFEGARSSGMTVKNLQAFQVLQSIFQKSNDQHLCGRILVAIGTIWAWDRANFFLLEWTLQPISQFTDIIHFKPRPVQVQFFRLVESIVLDLSYVPHEILKKVQYLIKENVVPFCTLTALQCLLSMTQKDLLFSDIFRDSGFLGLLLALLRKQAKILRKSAGTHLSGLEEGTEKELNAVMLKMVAALTVRSVRNTVVLKDYGMVPYIKIFLDDECYRSATLSILEQLSVINYEEYMSIIIGALCSSTQGELPLKLDLLKSLLRILESPKSHSAFRTCSGFNGLLSLLSDMEGALQDPPSGLWISFEQNCLLELVFYTLQGITAALHLDPVNSNFFQRSGLFEKMAEDLGSLGCFWTQGEWQIPLSLEKKRTFAEFLDAAFCSSEPFPMWLKNCIWILNFLDHMAKGTLHQESYFKERKPEMGETSTDDQEGPQGQEEHPVAFKRLDNRLPAPTYRLWGNPEEKLEMRDCTVVHPGAVCVMVRLLPKLYRDGHAQLSQEIQCAVVDHIQSLVKSEKSRQVMCESGLLSTIITCCQDALHNESHPLHLPLTRVFEKLASQAIEPDVLR</sequence>
<organism evidence="2 3">
    <name type="scientific">Scytalopus superciliaris</name>
    <dbReference type="NCBI Taxonomy" id="312124"/>
    <lineage>
        <taxon>Eukaryota</taxon>
        <taxon>Metazoa</taxon>
        <taxon>Chordata</taxon>
        <taxon>Craniata</taxon>
        <taxon>Vertebrata</taxon>
        <taxon>Euteleostomi</taxon>
        <taxon>Archelosauria</taxon>
        <taxon>Archosauria</taxon>
        <taxon>Dinosauria</taxon>
        <taxon>Saurischia</taxon>
        <taxon>Theropoda</taxon>
        <taxon>Coelurosauria</taxon>
        <taxon>Aves</taxon>
        <taxon>Neognathae</taxon>
        <taxon>Neoaves</taxon>
        <taxon>Telluraves</taxon>
        <taxon>Australaves</taxon>
        <taxon>Passeriformes</taxon>
        <taxon>Rhinocryptidae</taxon>
        <taxon>Scytalopus</taxon>
    </lineage>
</organism>
<dbReference type="AlphaFoldDB" id="A0A7L1ZA04"/>
<dbReference type="PANTHER" id="PTHR46108">
    <property type="entry name" value="BLUE CHEESE"/>
    <property type="match status" value="1"/>
</dbReference>
<dbReference type="EMBL" id="VXBX01009921">
    <property type="protein sequence ID" value="NXP29849.1"/>
    <property type="molecule type" value="Genomic_DNA"/>
</dbReference>
<reference evidence="2 3" key="1">
    <citation type="submission" date="2019-09" db="EMBL/GenBank/DDBJ databases">
        <title>Bird 10,000 Genomes (B10K) Project - Family phase.</title>
        <authorList>
            <person name="Zhang G."/>
        </authorList>
    </citation>
    <scope>NUCLEOTIDE SEQUENCE [LARGE SCALE GENOMIC DNA]</scope>
    <source>
        <strain evidence="2">B10K-DU-002-46</strain>
        <tissue evidence="2">Muscle</tissue>
    </source>
</reference>
<name>A0A7L1ZA04_9PASS</name>
<dbReference type="SUPFAM" id="SSF48371">
    <property type="entry name" value="ARM repeat"/>
    <property type="match status" value="2"/>
</dbReference>
<proteinExistence type="predicted"/>
<accession>A0A7L1ZA04</accession>
<dbReference type="InterPro" id="IPR051944">
    <property type="entry name" value="BEACH_domain_protein"/>
</dbReference>
<dbReference type="GO" id="GO:0019882">
    <property type="term" value="P:antigen processing and presentation"/>
    <property type="evidence" value="ECO:0007669"/>
    <property type="project" value="TreeGrafter"/>
</dbReference>
<gene>
    <name evidence="2" type="primary">Wdfy4_0</name>
    <name evidence="2" type="ORF">SCYSUP_R06112</name>
</gene>
<comment type="caution">
    <text evidence="2">The sequence shown here is derived from an EMBL/GenBank/DDBJ whole genome shotgun (WGS) entry which is preliminary data.</text>
</comment>
<dbReference type="InterPro" id="IPR016024">
    <property type="entry name" value="ARM-type_fold"/>
</dbReference>
<protein>
    <submittedName>
        <fullName evidence="2">WDFY4 protein</fullName>
    </submittedName>
</protein>
<evidence type="ECO:0000256" key="1">
    <source>
        <dbReference type="ARBA" id="ARBA00022574"/>
    </source>
</evidence>
<keyword evidence="1" id="KW-0853">WD repeat</keyword>
<dbReference type="PANTHER" id="PTHR46108:SF3">
    <property type="entry name" value="WD REPEAT- AND FYVE DOMAIN-CONTAINING PROTEIN 4"/>
    <property type="match status" value="1"/>
</dbReference>
<keyword evidence="3" id="KW-1185">Reference proteome</keyword>
<feature type="non-terminal residue" evidence="2">
    <location>
        <position position="898"/>
    </location>
</feature>